<organism evidence="10 11">
    <name type="scientific">Solimonas fluminis</name>
    <dbReference type="NCBI Taxonomy" id="2086571"/>
    <lineage>
        <taxon>Bacteria</taxon>
        <taxon>Pseudomonadati</taxon>
        <taxon>Pseudomonadota</taxon>
        <taxon>Gammaproteobacteria</taxon>
        <taxon>Nevskiales</taxon>
        <taxon>Nevskiaceae</taxon>
        <taxon>Solimonas</taxon>
    </lineage>
</organism>
<dbReference type="GO" id="GO:0008168">
    <property type="term" value="F:methyltransferase activity"/>
    <property type="evidence" value="ECO:0007669"/>
    <property type="project" value="UniProtKB-KW"/>
</dbReference>
<evidence type="ECO:0000256" key="3">
    <source>
        <dbReference type="ARBA" id="ARBA00022552"/>
    </source>
</evidence>
<dbReference type="PANTHER" id="PTHR42873:SF1">
    <property type="entry name" value="S-ADENOSYLMETHIONINE-DEPENDENT METHYLTRANSFERASE DOMAIN-CONTAINING PROTEIN"/>
    <property type="match status" value="1"/>
</dbReference>
<dbReference type="CDD" id="cd21153">
    <property type="entry name" value="PUA_RlmI"/>
    <property type="match status" value="1"/>
</dbReference>
<dbReference type="RefSeq" id="WP_104231902.1">
    <property type="nucleotide sequence ID" value="NZ_PSNW01000013.1"/>
</dbReference>
<evidence type="ECO:0000256" key="1">
    <source>
        <dbReference type="ARBA" id="ARBA00004496"/>
    </source>
</evidence>
<dbReference type="GO" id="GO:0006364">
    <property type="term" value="P:rRNA processing"/>
    <property type="evidence" value="ECO:0007669"/>
    <property type="project" value="UniProtKB-KW"/>
</dbReference>
<feature type="domain" description="S-adenosylmethionine-dependent methyltransferase" evidence="8">
    <location>
        <begin position="173"/>
        <end position="342"/>
    </location>
</feature>
<evidence type="ECO:0000313" key="11">
    <source>
        <dbReference type="Proteomes" id="UP000238220"/>
    </source>
</evidence>
<keyword evidence="3" id="KW-0698">rRNA processing</keyword>
<dbReference type="Pfam" id="PF17785">
    <property type="entry name" value="PUA_3"/>
    <property type="match status" value="1"/>
</dbReference>
<dbReference type="Pfam" id="PF10672">
    <property type="entry name" value="Methyltrans_SAM"/>
    <property type="match status" value="1"/>
</dbReference>
<dbReference type="Proteomes" id="UP000238220">
    <property type="component" value="Unassembled WGS sequence"/>
</dbReference>
<evidence type="ECO:0000259" key="8">
    <source>
        <dbReference type="Pfam" id="PF10672"/>
    </source>
</evidence>
<evidence type="ECO:0000259" key="9">
    <source>
        <dbReference type="Pfam" id="PF17785"/>
    </source>
</evidence>
<keyword evidence="5 10" id="KW-0808">Transferase</keyword>
<evidence type="ECO:0000256" key="7">
    <source>
        <dbReference type="ARBA" id="ARBA00038091"/>
    </source>
</evidence>
<dbReference type="EMBL" id="PSNW01000013">
    <property type="protein sequence ID" value="PPE72353.1"/>
    <property type="molecule type" value="Genomic_DNA"/>
</dbReference>
<dbReference type="Gene3D" id="2.30.130.10">
    <property type="entry name" value="PUA domain"/>
    <property type="match status" value="1"/>
</dbReference>
<evidence type="ECO:0000256" key="5">
    <source>
        <dbReference type="ARBA" id="ARBA00022679"/>
    </source>
</evidence>
<evidence type="ECO:0000313" key="10">
    <source>
        <dbReference type="EMBL" id="PPE72353.1"/>
    </source>
</evidence>
<dbReference type="InterPro" id="IPR029063">
    <property type="entry name" value="SAM-dependent_MTases_sf"/>
</dbReference>
<gene>
    <name evidence="10" type="ORF">C3942_18735</name>
</gene>
<dbReference type="SUPFAM" id="SSF53335">
    <property type="entry name" value="S-adenosyl-L-methionine-dependent methyltransferases"/>
    <property type="match status" value="1"/>
</dbReference>
<dbReference type="Gene3D" id="3.40.50.150">
    <property type="entry name" value="Vaccinia Virus protein VP39"/>
    <property type="match status" value="1"/>
</dbReference>
<protein>
    <submittedName>
        <fullName evidence="10">RlmI/RlmK family 23S rRNA methyltransferase</fullName>
    </submittedName>
</protein>
<dbReference type="InterPro" id="IPR041532">
    <property type="entry name" value="RlmI-like_PUA"/>
</dbReference>
<name>A0A2S5TBH2_9GAMM</name>
<evidence type="ECO:0000256" key="6">
    <source>
        <dbReference type="ARBA" id="ARBA00022691"/>
    </source>
</evidence>
<dbReference type="AlphaFoldDB" id="A0A2S5TBH2"/>
<keyword evidence="4 10" id="KW-0489">Methyltransferase</keyword>
<dbReference type="PROSITE" id="PS50890">
    <property type="entry name" value="PUA"/>
    <property type="match status" value="1"/>
</dbReference>
<dbReference type="GO" id="GO:0032259">
    <property type="term" value="P:methylation"/>
    <property type="evidence" value="ECO:0007669"/>
    <property type="project" value="UniProtKB-KW"/>
</dbReference>
<dbReference type="CDD" id="cd02440">
    <property type="entry name" value="AdoMet_MTases"/>
    <property type="match status" value="1"/>
</dbReference>
<sequence>MIELKLKPREDRRLRAGHLWVYSNELQTDPAFRGIAPGSLCRVSDDRGKPLGTGYVNPHALLAVRILAGNAETAIDADWFARRIEAALALRQRLYDAPYYRLVHGESDGLPGLVVDRYGDWCVVQLGTAGMENLKAQVIAGLQSVLRPRGILLRNDGGLRELEGLPAYVEAVGEVPDEVELLESGVRFLAPLRAGQKTGWFYDQHDNRDRLARYVRGARVLDVFSYVGGWAIRSAAFGASAVTCIDSSQTALDAARRSAALNGFEIETLRDEALDALKALRRDQRQFDVVVVDPPALIKRKKDYEAGLEHYAALNRAALHLLPADGILISCSCSHHLEAEALQRILLRESRHAGRRLQILEQGAQSADHPVHPAIPETRYLKGFYCRVLAA</sequence>
<keyword evidence="2" id="KW-0963">Cytoplasm</keyword>
<dbReference type="InterPro" id="IPR019614">
    <property type="entry name" value="SAM-dep_methyl-trfase"/>
</dbReference>
<dbReference type="PANTHER" id="PTHR42873">
    <property type="entry name" value="RIBOSOMAL RNA LARGE SUBUNIT METHYLTRANSFERASE"/>
    <property type="match status" value="1"/>
</dbReference>
<proteinExistence type="inferred from homology"/>
<keyword evidence="6" id="KW-0949">S-adenosyl-L-methionine</keyword>
<dbReference type="GO" id="GO:0005737">
    <property type="term" value="C:cytoplasm"/>
    <property type="evidence" value="ECO:0007669"/>
    <property type="project" value="UniProtKB-SubCell"/>
</dbReference>
<dbReference type="CDD" id="cd11572">
    <property type="entry name" value="RlmI_M_like"/>
    <property type="match status" value="1"/>
</dbReference>
<dbReference type="GO" id="GO:0003723">
    <property type="term" value="F:RNA binding"/>
    <property type="evidence" value="ECO:0007669"/>
    <property type="project" value="InterPro"/>
</dbReference>
<evidence type="ECO:0000256" key="4">
    <source>
        <dbReference type="ARBA" id="ARBA00022603"/>
    </source>
</evidence>
<comment type="similarity">
    <text evidence="7">Belongs to the methyltransferase superfamily. RlmI family.</text>
</comment>
<reference evidence="10 11" key="1">
    <citation type="submission" date="2018-02" db="EMBL/GenBank/DDBJ databases">
        <title>Genome sequencing of Solimonas sp. HR-BB.</title>
        <authorList>
            <person name="Lee Y."/>
            <person name="Jeon C.O."/>
        </authorList>
    </citation>
    <scope>NUCLEOTIDE SEQUENCE [LARGE SCALE GENOMIC DNA]</scope>
    <source>
        <strain evidence="10 11">HR-BB</strain>
    </source>
</reference>
<keyword evidence="11" id="KW-1185">Reference proteome</keyword>
<accession>A0A2S5TBH2</accession>
<dbReference type="InterPro" id="IPR015947">
    <property type="entry name" value="PUA-like_sf"/>
</dbReference>
<comment type="subcellular location">
    <subcellularLocation>
        <location evidence="1">Cytoplasm</location>
    </subcellularLocation>
</comment>
<dbReference type="SUPFAM" id="SSF88697">
    <property type="entry name" value="PUA domain-like"/>
    <property type="match status" value="1"/>
</dbReference>
<feature type="domain" description="RlmI-like PUA" evidence="9">
    <location>
        <begin position="4"/>
        <end position="67"/>
    </location>
</feature>
<dbReference type="Gene3D" id="3.30.750.80">
    <property type="entry name" value="RNA methyltransferase domain (HRMD) like"/>
    <property type="match status" value="1"/>
</dbReference>
<dbReference type="OrthoDB" id="9805492at2"/>
<comment type="caution">
    <text evidence="10">The sequence shown here is derived from an EMBL/GenBank/DDBJ whole genome shotgun (WGS) entry which is preliminary data.</text>
</comment>
<dbReference type="InterPro" id="IPR036974">
    <property type="entry name" value="PUA_sf"/>
</dbReference>
<evidence type="ECO:0000256" key="2">
    <source>
        <dbReference type="ARBA" id="ARBA00022490"/>
    </source>
</evidence>